<evidence type="ECO:0000256" key="1">
    <source>
        <dbReference type="ARBA" id="ARBA00004477"/>
    </source>
</evidence>
<dbReference type="Gene3D" id="2.80.10.50">
    <property type="match status" value="1"/>
</dbReference>
<keyword evidence="5" id="KW-0256">Endoplasmic reticulum</keyword>
<dbReference type="Pfam" id="PF00197">
    <property type="entry name" value="Kunitz_legume"/>
    <property type="match status" value="1"/>
</dbReference>
<dbReference type="InterPro" id="IPR011065">
    <property type="entry name" value="Kunitz_inhibitor_STI-like_sf"/>
</dbReference>
<protein>
    <recommendedName>
        <fullName evidence="3">ER membrane protein complex subunit 6</fullName>
    </recommendedName>
</protein>
<reference evidence="10" key="1">
    <citation type="submission" date="2021-01" db="EMBL/GenBank/DDBJ databases">
        <authorList>
            <consortium name="Genoscope - CEA"/>
            <person name="William W."/>
        </authorList>
    </citation>
    <scope>NUCLEOTIDE SEQUENCE</scope>
</reference>
<dbReference type="SUPFAM" id="SSF50386">
    <property type="entry name" value="STI-like"/>
    <property type="match status" value="1"/>
</dbReference>
<evidence type="ECO:0000256" key="9">
    <source>
        <dbReference type="SAM" id="SignalP"/>
    </source>
</evidence>
<organism evidence="10">
    <name type="scientific">Brassica napus</name>
    <name type="common">Rape</name>
    <dbReference type="NCBI Taxonomy" id="3708"/>
    <lineage>
        <taxon>Eukaryota</taxon>
        <taxon>Viridiplantae</taxon>
        <taxon>Streptophyta</taxon>
        <taxon>Embryophyta</taxon>
        <taxon>Tracheophyta</taxon>
        <taxon>Spermatophyta</taxon>
        <taxon>Magnoliopsida</taxon>
        <taxon>eudicotyledons</taxon>
        <taxon>Gunneridae</taxon>
        <taxon>Pentapetalae</taxon>
        <taxon>rosids</taxon>
        <taxon>malvids</taxon>
        <taxon>Brassicales</taxon>
        <taxon>Brassicaceae</taxon>
        <taxon>Brassiceae</taxon>
        <taxon>Brassica</taxon>
    </lineage>
</organism>
<keyword evidence="7 8" id="KW-0472">Membrane</keyword>
<feature type="signal peptide" evidence="9">
    <location>
        <begin position="1"/>
        <end position="24"/>
    </location>
</feature>
<keyword evidence="6 8" id="KW-1133">Transmembrane helix</keyword>
<dbReference type="PANTHER" id="PTHR20994:SF0">
    <property type="entry name" value="ER MEMBRANE PROTEIN COMPLEX SUBUNIT 6"/>
    <property type="match status" value="1"/>
</dbReference>
<feature type="transmembrane region" description="Helical" evidence="8">
    <location>
        <begin position="320"/>
        <end position="340"/>
    </location>
</feature>
<keyword evidence="9" id="KW-0732">Signal</keyword>
<dbReference type="InterPro" id="IPR008504">
    <property type="entry name" value="Emc6"/>
</dbReference>
<evidence type="ECO:0000313" key="10">
    <source>
        <dbReference type="EMBL" id="CAF1715909.1"/>
    </source>
</evidence>
<dbReference type="GO" id="GO:0004866">
    <property type="term" value="F:endopeptidase inhibitor activity"/>
    <property type="evidence" value="ECO:0007669"/>
    <property type="project" value="InterPro"/>
</dbReference>
<name>A0A816IS42_BRANA</name>
<accession>A0A816IS42</accession>
<dbReference type="AlphaFoldDB" id="A0A816IS42"/>
<keyword evidence="4 8" id="KW-0812">Transmembrane</keyword>
<evidence type="ECO:0000256" key="5">
    <source>
        <dbReference type="ARBA" id="ARBA00022824"/>
    </source>
</evidence>
<feature type="chain" id="PRO_5032577590" description="ER membrane protein complex subunit 6" evidence="9">
    <location>
        <begin position="25"/>
        <end position="346"/>
    </location>
</feature>
<dbReference type="InterPro" id="IPR029008">
    <property type="entry name" value="EMC6-like"/>
</dbReference>
<dbReference type="EMBL" id="HG994373">
    <property type="protein sequence ID" value="CAF1715909.1"/>
    <property type="molecule type" value="Genomic_DNA"/>
</dbReference>
<dbReference type="SMART" id="SM00452">
    <property type="entry name" value="STI"/>
    <property type="match status" value="1"/>
</dbReference>
<dbReference type="SMR" id="A0A816IS42"/>
<evidence type="ECO:0000256" key="8">
    <source>
        <dbReference type="SAM" id="Phobius"/>
    </source>
</evidence>
<dbReference type="GO" id="GO:0072546">
    <property type="term" value="C:EMC complex"/>
    <property type="evidence" value="ECO:0007669"/>
    <property type="project" value="InterPro"/>
</dbReference>
<evidence type="ECO:0000256" key="7">
    <source>
        <dbReference type="ARBA" id="ARBA00023136"/>
    </source>
</evidence>
<dbReference type="Proteomes" id="UP001295469">
    <property type="component" value="Chromosome C09"/>
</dbReference>
<feature type="transmembrane region" description="Helical" evidence="8">
    <location>
        <begin position="265"/>
        <end position="282"/>
    </location>
</feature>
<evidence type="ECO:0000256" key="6">
    <source>
        <dbReference type="ARBA" id="ARBA00022989"/>
    </source>
</evidence>
<evidence type="ECO:0000256" key="4">
    <source>
        <dbReference type="ARBA" id="ARBA00022692"/>
    </source>
</evidence>
<dbReference type="InterPro" id="IPR002160">
    <property type="entry name" value="Prot_inh_Kunz-lg"/>
</dbReference>
<evidence type="ECO:0000256" key="2">
    <source>
        <dbReference type="ARBA" id="ARBA00009436"/>
    </source>
</evidence>
<evidence type="ECO:0000256" key="3">
    <source>
        <dbReference type="ARBA" id="ARBA00020827"/>
    </source>
</evidence>
<dbReference type="PANTHER" id="PTHR20994">
    <property type="entry name" value="ER MEMBRANE PROTEIN COMPLEX SUBUNIT 6"/>
    <property type="match status" value="1"/>
</dbReference>
<dbReference type="Pfam" id="PF07019">
    <property type="entry name" value="EMC6"/>
    <property type="match status" value="1"/>
</dbReference>
<proteinExistence type="inferred from homology"/>
<comment type="subcellular location">
    <subcellularLocation>
        <location evidence="1">Endoplasmic reticulum membrane</location>
        <topology evidence="1">Multi-pass membrane protein</topology>
    </subcellularLocation>
</comment>
<comment type="similarity">
    <text evidence="2">Belongs to the EMC6 family.</text>
</comment>
<gene>
    <name evidence="10" type="ORF">DARMORV10_C09P05260.1</name>
</gene>
<sequence>MTTSRLIMITFLVVLTTTSSGVIGEGNDVVYSADAGPVLPNVTYYISFMSSDYNMWICRMNARSTDPRTCPHQPVMFTRPTITPTPVMFILPSSTPDSTVIRESTKLSIKFANPSQCGESGVWRVANGEVVLNGVESREDSLFSIHMTDSYYKFTIGESVYPDVYATSISLSNDRYGKDRLIAKQPSGEMEKIALVLFFFLALSQIRSYSLLQRKQATLIHLPDLVSNCNSQMGSSEKRSKDVMSDIPTFSGENLQKNLKVIQNSRTFLSIIAGVLAGIIGFTGLTGFVFYFVVMLITSVGLMAKAGFSADLYFDSWNRVLFDGFLGGLMSFVLFWTFAYDLVHIF</sequence>